<dbReference type="FunFam" id="3.40.30.10:FF:000404">
    <property type="entry name" value="WGS project CABT00000000 data, contig 2.14"/>
    <property type="match status" value="1"/>
</dbReference>
<name>A0AAN6ZI79_9PEZI</name>
<dbReference type="InterPro" id="IPR036249">
    <property type="entry name" value="Thioredoxin-like_sf"/>
</dbReference>
<evidence type="ECO:0000313" key="3">
    <source>
        <dbReference type="Proteomes" id="UP001304895"/>
    </source>
</evidence>
<evidence type="ECO:0000256" key="1">
    <source>
        <dbReference type="SAM" id="MobiDB-lite"/>
    </source>
</evidence>
<keyword evidence="3" id="KW-1185">Reference proteome</keyword>
<dbReference type="EMBL" id="MU853401">
    <property type="protein sequence ID" value="KAK4138833.1"/>
    <property type="molecule type" value="Genomic_DNA"/>
</dbReference>
<dbReference type="PANTHER" id="PTHR28630:SF3">
    <property type="entry name" value="PEROXIREDOXIN-LIKE 2C"/>
    <property type="match status" value="1"/>
</dbReference>
<evidence type="ECO:0008006" key="4">
    <source>
        <dbReference type="Google" id="ProtNLM"/>
    </source>
</evidence>
<feature type="compositionally biased region" description="Low complexity" evidence="1">
    <location>
        <begin position="7"/>
        <end position="16"/>
    </location>
</feature>
<feature type="region of interest" description="Disordered" evidence="1">
    <location>
        <begin position="275"/>
        <end position="296"/>
    </location>
</feature>
<dbReference type="PANTHER" id="PTHR28630">
    <property type="match status" value="1"/>
</dbReference>
<sequence length="371" mass="38522">MHHAHHAMASPPDAAPTSGGPNIGAAKPGRGTPPPPTTAPAPPAVTDADGVNPLDFQGAVDTNHSLPSAETIRRIDKYVVLDKDGKSHTFRSLYAAPHTARRVLIVFIRHFLCGNCQQYLTTLSRSMTPDALLRLPLTTFVAVIGCGDPSLIDWYATATACPFPIYADPTRKLYAELGMVRTLALGPPPAYMGRGLVASTLRSIGQGLMKVPSGLALKAGDGKQVGGEFLFEPVAGGDADGVEAGYCVPASPPLATPEWVGGGGGGGVGVGVGGEGKKVSSETSLDGKGDAGGEGEDKAVTWCHRMRTTRDHVEIPELMEVLGLDGHGEPPAPEDKAAMERWARAKTERKGFGKTLAGPMNALKLADAGGK</sequence>
<comment type="caution">
    <text evidence="2">The sequence shown here is derived from an EMBL/GenBank/DDBJ whole genome shotgun (WGS) entry which is preliminary data.</text>
</comment>
<dbReference type="SUPFAM" id="SSF52833">
    <property type="entry name" value="Thioredoxin-like"/>
    <property type="match status" value="1"/>
</dbReference>
<proteinExistence type="predicted"/>
<dbReference type="InterPro" id="IPR032801">
    <property type="entry name" value="PXL2A/B/C"/>
</dbReference>
<dbReference type="Pfam" id="PF13911">
    <property type="entry name" value="AhpC-TSA_2"/>
    <property type="match status" value="1"/>
</dbReference>
<accession>A0AAN6ZI79</accession>
<dbReference type="AlphaFoldDB" id="A0AAN6ZI79"/>
<dbReference type="Proteomes" id="UP001304895">
    <property type="component" value="Unassembled WGS sequence"/>
</dbReference>
<feature type="region of interest" description="Disordered" evidence="1">
    <location>
        <begin position="1"/>
        <end position="62"/>
    </location>
</feature>
<reference evidence="2" key="2">
    <citation type="submission" date="2023-05" db="EMBL/GenBank/DDBJ databases">
        <authorList>
            <consortium name="Lawrence Berkeley National Laboratory"/>
            <person name="Steindorff A."/>
            <person name="Hensen N."/>
            <person name="Bonometti L."/>
            <person name="Westerberg I."/>
            <person name="Brannstrom I.O."/>
            <person name="Guillou S."/>
            <person name="Cros-Aarteil S."/>
            <person name="Calhoun S."/>
            <person name="Haridas S."/>
            <person name="Kuo A."/>
            <person name="Mondo S."/>
            <person name="Pangilinan J."/>
            <person name="Riley R."/>
            <person name="Labutti K."/>
            <person name="Andreopoulos B."/>
            <person name="Lipzen A."/>
            <person name="Chen C."/>
            <person name="Yanf M."/>
            <person name="Daum C."/>
            <person name="Ng V."/>
            <person name="Clum A."/>
            <person name="Ohm R."/>
            <person name="Martin F."/>
            <person name="Silar P."/>
            <person name="Natvig D."/>
            <person name="Lalanne C."/>
            <person name="Gautier V."/>
            <person name="Ament-Velasquez S.L."/>
            <person name="Kruys A."/>
            <person name="Hutchinson M.I."/>
            <person name="Powell A.J."/>
            <person name="Barry K."/>
            <person name="Miller A.N."/>
            <person name="Grigoriev I.V."/>
            <person name="Debuchy R."/>
            <person name="Gladieux P."/>
            <person name="Thoren M.H."/>
            <person name="Johannesson H."/>
        </authorList>
    </citation>
    <scope>NUCLEOTIDE SEQUENCE</scope>
    <source>
        <strain evidence="2">CBS 123565</strain>
    </source>
</reference>
<dbReference type="CDD" id="cd02970">
    <property type="entry name" value="PRX_like2"/>
    <property type="match status" value="1"/>
</dbReference>
<reference evidence="2" key="1">
    <citation type="journal article" date="2023" name="Mol. Phylogenet. Evol.">
        <title>Genome-scale phylogeny and comparative genomics of the fungal order Sordariales.</title>
        <authorList>
            <person name="Hensen N."/>
            <person name="Bonometti L."/>
            <person name="Westerberg I."/>
            <person name="Brannstrom I.O."/>
            <person name="Guillou S."/>
            <person name="Cros-Aarteil S."/>
            <person name="Calhoun S."/>
            <person name="Haridas S."/>
            <person name="Kuo A."/>
            <person name="Mondo S."/>
            <person name="Pangilinan J."/>
            <person name="Riley R."/>
            <person name="LaButti K."/>
            <person name="Andreopoulos B."/>
            <person name="Lipzen A."/>
            <person name="Chen C."/>
            <person name="Yan M."/>
            <person name="Daum C."/>
            <person name="Ng V."/>
            <person name="Clum A."/>
            <person name="Steindorff A."/>
            <person name="Ohm R.A."/>
            <person name="Martin F."/>
            <person name="Silar P."/>
            <person name="Natvig D.O."/>
            <person name="Lalanne C."/>
            <person name="Gautier V."/>
            <person name="Ament-Velasquez S.L."/>
            <person name="Kruys A."/>
            <person name="Hutchinson M.I."/>
            <person name="Powell A.J."/>
            <person name="Barry K."/>
            <person name="Miller A.N."/>
            <person name="Grigoriev I.V."/>
            <person name="Debuchy R."/>
            <person name="Gladieux P."/>
            <person name="Hiltunen Thoren M."/>
            <person name="Johannesson H."/>
        </authorList>
    </citation>
    <scope>NUCLEOTIDE SEQUENCE</scope>
    <source>
        <strain evidence="2">CBS 123565</strain>
    </source>
</reference>
<evidence type="ECO:0000313" key="2">
    <source>
        <dbReference type="EMBL" id="KAK4138833.1"/>
    </source>
</evidence>
<organism evidence="2 3">
    <name type="scientific">Trichocladium antarcticum</name>
    <dbReference type="NCBI Taxonomy" id="1450529"/>
    <lineage>
        <taxon>Eukaryota</taxon>
        <taxon>Fungi</taxon>
        <taxon>Dikarya</taxon>
        <taxon>Ascomycota</taxon>
        <taxon>Pezizomycotina</taxon>
        <taxon>Sordariomycetes</taxon>
        <taxon>Sordariomycetidae</taxon>
        <taxon>Sordariales</taxon>
        <taxon>Chaetomiaceae</taxon>
        <taxon>Trichocladium</taxon>
    </lineage>
</organism>
<protein>
    <recommendedName>
        <fullName evidence="4">FmHP</fullName>
    </recommendedName>
</protein>
<feature type="compositionally biased region" description="Pro residues" evidence="1">
    <location>
        <begin position="31"/>
        <end position="43"/>
    </location>
</feature>
<gene>
    <name evidence="2" type="ORF">BT67DRAFT_24447</name>
</gene>